<dbReference type="InterPro" id="IPR051563">
    <property type="entry name" value="Glycosyl_Hydrolase_51"/>
</dbReference>
<keyword evidence="6" id="KW-0325">Glycoprotein</keyword>
<feature type="chain" id="PRO_5046849630" description="non-reducing end alpha-L-arabinofuranosidase" evidence="7">
    <location>
        <begin position="22"/>
        <end position="657"/>
    </location>
</feature>
<dbReference type="InterPro" id="IPR055235">
    <property type="entry name" value="ASD1_cat"/>
</dbReference>
<dbReference type="PANTHER" id="PTHR31776">
    <property type="entry name" value="ALPHA-L-ARABINOFURANOSIDASE 1"/>
    <property type="match status" value="1"/>
</dbReference>
<dbReference type="EMBL" id="BMYZ01000003">
    <property type="protein sequence ID" value="GGY82833.1"/>
    <property type="molecule type" value="Genomic_DNA"/>
</dbReference>
<keyword evidence="10" id="KW-1185">Reference proteome</keyword>
<dbReference type="EC" id="3.2.1.55" evidence="3"/>
<comment type="catalytic activity">
    <reaction evidence="1">
        <text>Hydrolysis of terminal non-reducing alpha-L-arabinofuranoside residues in alpha-L-arabinosides.</text>
        <dbReference type="EC" id="3.2.1.55"/>
    </reaction>
</comment>
<dbReference type="InterPro" id="IPR017853">
    <property type="entry name" value="GH"/>
</dbReference>
<dbReference type="RefSeq" id="WP_189420010.1">
    <property type="nucleotide sequence ID" value="NZ_BMYZ01000003.1"/>
</dbReference>
<evidence type="ECO:0000259" key="8">
    <source>
        <dbReference type="SMART" id="SM00813"/>
    </source>
</evidence>
<dbReference type="Gene3D" id="3.20.20.80">
    <property type="entry name" value="Glycosidases"/>
    <property type="match status" value="1"/>
</dbReference>
<evidence type="ECO:0000313" key="9">
    <source>
        <dbReference type="EMBL" id="GGY82833.1"/>
    </source>
</evidence>
<dbReference type="PANTHER" id="PTHR31776:SF0">
    <property type="entry name" value="ALPHA-L-ARABINOFURANOSIDASE 1"/>
    <property type="match status" value="1"/>
</dbReference>
<evidence type="ECO:0000256" key="6">
    <source>
        <dbReference type="ARBA" id="ARBA00023180"/>
    </source>
</evidence>
<feature type="domain" description="Alpha-L-arabinofuranosidase C-terminal" evidence="8">
    <location>
        <begin position="461"/>
        <end position="648"/>
    </location>
</feature>
<evidence type="ECO:0000256" key="3">
    <source>
        <dbReference type="ARBA" id="ARBA00012670"/>
    </source>
</evidence>
<dbReference type="SUPFAM" id="SSF51011">
    <property type="entry name" value="Glycosyl hydrolase domain"/>
    <property type="match status" value="1"/>
</dbReference>
<keyword evidence="5" id="KW-0378">Hydrolase</keyword>
<gene>
    <name evidence="9" type="ORF">GCM10011613_29590</name>
</gene>
<dbReference type="Pfam" id="PF22848">
    <property type="entry name" value="ASD1_dom"/>
    <property type="match status" value="1"/>
</dbReference>
<dbReference type="Pfam" id="PF06964">
    <property type="entry name" value="Alpha-L-AF_C"/>
    <property type="match status" value="1"/>
</dbReference>
<reference evidence="10" key="1">
    <citation type="journal article" date="2019" name="Int. J. Syst. Evol. Microbiol.">
        <title>The Global Catalogue of Microorganisms (GCM) 10K type strain sequencing project: providing services to taxonomists for standard genome sequencing and annotation.</title>
        <authorList>
            <consortium name="The Broad Institute Genomics Platform"/>
            <consortium name="The Broad Institute Genome Sequencing Center for Infectious Disease"/>
            <person name="Wu L."/>
            <person name="Ma J."/>
        </authorList>
    </citation>
    <scope>NUCLEOTIDE SEQUENCE [LARGE SCALE GENOMIC DNA]</scope>
    <source>
        <strain evidence="10">KCTC 32239</strain>
    </source>
</reference>
<evidence type="ECO:0000313" key="10">
    <source>
        <dbReference type="Proteomes" id="UP000619761"/>
    </source>
</evidence>
<keyword evidence="4 7" id="KW-0732">Signal</keyword>
<evidence type="ECO:0000256" key="2">
    <source>
        <dbReference type="ARBA" id="ARBA00007186"/>
    </source>
</evidence>
<dbReference type="Proteomes" id="UP000619761">
    <property type="component" value="Unassembled WGS sequence"/>
</dbReference>
<protein>
    <recommendedName>
        <fullName evidence="3">non-reducing end alpha-L-arabinofuranosidase</fullName>
        <ecNumber evidence="3">3.2.1.55</ecNumber>
    </recommendedName>
</protein>
<proteinExistence type="inferred from homology"/>
<dbReference type="Gene3D" id="2.60.120.260">
    <property type="entry name" value="Galactose-binding domain-like"/>
    <property type="match status" value="1"/>
</dbReference>
<comment type="caution">
    <text evidence="9">The sequence shown here is derived from an EMBL/GenBank/DDBJ whole genome shotgun (WGS) entry which is preliminary data.</text>
</comment>
<evidence type="ECO:0000256" key="7">
    <source>
        <dbReference type="SAM" id="SignalP"/>
    </source>
</evidence>
<dbReference type="InterPro" id="IPR010720">
    <property type="entry name" value="Alpha-L-AF_C"/>
</dbReference>
<evidence type="ECO:0000256" key="1">
    <source>
        <dbReference type="ARBA" id="ARBA00001462"/>
    </source>
</evidence>
<dbReference type="Gene3D" id="2.60.40.1180">
    <property type="entry name" value="Golgi alpha-mannosidase II"/>
    <property type="match status" value="1"/>
</dbReference>
<dbReference type="InterPro" id="IPR013780">
    <property type="entry name" value="Glyco_hydro_b"/>
</dbReference>
<dbReference type="SMART" id="SM00813">
    <property type="entry name" value="Alpha-L-AF_C"/>
    <property type="match status" value="1"/>
</dbReference>
<evidence type="ECO:0000256" key="4">
    <source>
        <dbReference type="ARBA" id="ARBA00022729"/>
    </source>
</evidence>
<name>A0ABQ3BA92_9GAMM</name>
<accession>A0ABQ3BA92</accession>
<comment type="similarity">
    <text evidence="2">Belongs to the glycosyl hydrolase 51 family.</text>
</comment>
<evidence type="ECO:0000256" key="5">
    <source>
        <dbReference type="ARBA" id="ARBA00022801"/>
    </source>
</evidence>
<organism evidence="9 10">
    <name type="scientific">Cellvibrio zantedeschiae</name>
    <dbReference type="NCBI Taxonomy" id="1237077"/>
    <lineage>
        <taxon>Bacteria</taxon>
        <taxon>Pseudomonadati</taxon>
        <taxon>Pseudomonadota</taxon>
        <taxon>Gammaproteobacteria</taxon>
        <taxon>Cellvibrionales</taxon>
        <taxon>Cellvibrionaceae</taxon>
        <taxon>Cellvibrio</taxon>
    </lineage>
</organism>
<sequence length="657" mass="73610">MKYKLKIITAALLLGAANALAIDLEVDASKSLTKIQPTMYGIFFEDINFAADGGLYAEMVKNRSFEFENRLMGWKQPNTSAHSFNEQSGIADIIHTADNKTNKNFARFTINDDQGYEIINEGFRGMGVKKDARYNLTLKAANHDGAIKKILVQLIDKDKKVLGETSITPNANEWKSYSAQLSAKATEAKAQLKISFVGKGTIDLDMISLFPEETWKNRKGGLRKDLVQLLYDLKPGFLRFPGGCIVEGRTLAERYQWKKTVGNVEDRESMINRWNKEFAHKPAPDYFQSFGLGFYEYFQLSEDIGASPLPILSCGIACQFNTGELVPLAELDPYVQDALDLIEFANGDLTTPWGKVRADMGHPKPFNLKMIGVGNEQWGYQYIERFKVFQAAIKAKYPEIQIVSGAGPFPEGPHFDYAQAELKKLKAELVDEHYYKDSKWFRENAGRYDKYDRNGPKIFAGEYAAQSVATVSPDNKNNWETAFSEAAFMTGLERNADVVYLTSYAPLLAHVDAWQWTPDLIWFNNLESYGTTNYYVQKLFSNNKGTDLISLTSQGVPVTGQNNLFASATKDSTTKEIIVKLVNTDKNAQTVAINVNGEKLNGSGKLIILTSAGLDDLNSFEKPKNIYPVEKKFSPKGNKMDLDLGPYSVTILKLKVK</sequence>
<dbReference type="SUPFAM" id="SSF51445">
    <property type="entry name" value="(Trans)glycosidases"/>
    <property type="match status" value="1"/>
</dbReference>
<feature type="signal peptide" evidence="7">
    <location>
        <begin position="1"/>
        <end position="21"/>
    </location>
</feature>